<name>A0A382XZF9_9ZZZZ</name>
<dbReference type="EMBL" id="UINC01171669">
    <property type="protein sequence ID" value="SVD76353.1"/>
    <property type="molecule type" value="Genomic_DNA"/>
</dbReference>
<evidence type="ECO:0000313" key="2">
    <source>
        <dbReference type="EMBL" id="SVD76353.1"/>
    </source>
</evidence>
<gene>
    <name evidence="2" type="ORF">METZ01_LOCUS429207</name>
</gene>
<dbReference type="AlphaFoldDB" id="A0A382XZF9"/>
<feature type="non-terminal residue" evidence="2">
    <location>
        <position position="238"/>
    </location>
</feature>
<reference evidence="2" key="1">
    <citation type="submission" date="2018-05" db="EMBL/GenBank/DDBJ databases">
        <authorList>
            <person name="Lanie J.A."/>
            <person name="Ng W.-L."/>
            <person name="Kazmierczak K.M."/>
            <person name="Andrzejewski T.M."/>
            <person name="Davidsen T.M."/>
            <person name="Wayne K.J."/>
            <person name="Tettelin H."/>
            <person name="Glass J.I."/>
            <person name="Rusch D."/>
            <person name="Podicherti R."/>
            <person name="Tsui H.-C.T."/>
            <person name="Winkler M.E."/>
        </authorList>
    </citation>
    <scope>NUCLEOTIDE SEQUENCE</scope>
</reference>
<keyword evidence="1" id="KW-0175">Coiled coil</keyword>
<proteinExistence type="predicted"/>
<sequence length="238" mass="28528">MVKKSKQKDLFGLDPKEEEKLLSYESLKEKMYRKAEEKIKLKEEKTKKKARLKEKKRLEEEKGRFLKSEKKAHEKTIEQLKIYLSWGRSLKYAEPDYGQKYYENIHKTISQEVINKSDSCIFRLKWILPLYEELFGTIDEKDFIFSGEDSFCWPVSEYGGMLESCVDLFNPKKDFYDYFILNTSIKMKPEKQKPFWLEDHVIGDPIHSEGGSKFFKDQKISFQREKNIITLEWELPED</sequence>
<protein>
    <submittedName>
        <fullName evidence="2">Uncharacterized protein</fullName>
    </submittedName>
</protein>
<accession>A0A382XZF9</accession>
<evidence type="ECO:0000256" key="1">
    <source>
        <dbReference type="SAM" id="Coils"/>
    </source>
</evidence>
<organism evidence="2">
    <name type="scientific">marine metagenome</name>
    <dbReference type="NCBI Taxonomy" id="408172"/>
    <lineage>
        <taxon>unclassified sequences</taxon>
        <taxon>metagenomes</taxon>
        <taxon>ecological metagenomes</taxon>
    </lineage>
</organism>
<feature type="coiled-coil region" evidence="1">
    <location>
        <begin position="24"/>
        <end position="62"/>
    </location>
</feature>